<dbReference type="InterPro" id="IPR000639">
    <property type="entry name" value="Epox_hydrolase-like"/>
</dbReference>
<feature type="domain" description="AB hydrolase-1" evidence="1">
    <location>
        <begin position="22"/>
        <end position="254"/>
    </location>
</feature>
<evidence type="ECO:0000313" key="2">
    <source>
        <dbReference type="EMBL" id="MDN3575713.1"/>
    </source>
</evidence>
<keyword evidence="2" id="KW-0378">Hydrolase</keyword>
<dbReference type="InterPro" id="IPR029058">
    <property type="entry name" value="AB_hydrolase_fold"/>
</dbReference>
<dbReference type="PANTHER" id="PTHR43433:SF4">
    <property type="entry name" value="NON-HEME CHLOROPEROXIDASE-RELATED"/>
    <property type="match status" value="1"/>
</dbReference>
<protein>
    <submittedName>
        <fullName evidence="2">Alpha/beta hydrolase</fullName>
    </submittedName>
</protein>
<organism evidence="2 3">
    <name type="scientific">Chitinimonas viridis</name>
    <dbReference type="NCBI Taxonomy" id="664880"/>
    <lineage>
        <taxon>Bacteria</taxon>
        <taxon>Pseudomonadati</taxon>
        <taxon>Pseudomonadota</taxon>
        <taxon>Betaproteobacteria</taxon>
        <taxon>Neisseriales</taxon>
        <taxon>Chitinibacteraceae</taxon>
        <taxon>Chitinimonas</taxon>
    </lineage>
</organism>
<evidence type="ECO:0000313" key="3">
    <source>
        <dbReference type="Proteomes" id="UP001180081"/>
    </source>
</evidence>
<dbReference type="PRINTS" id="PR00111">
    <property type="entry name" value="ABHYDROLASE"/>
</dbReference>
<name>A0ABT8B2D6_9NEIS</name>
<dbReference type="Proteomes" id="UP001180081">
    <property type="component" value="Unassembled WGS sequence"/>
</dbReference>
<dbReference type="GO" id="GO:0016787">
    <property type="term" value="F:hydrolase activity"/>
    <property type="evidence" value="ECO:0007669"/>
    <property type="project" value="UniProtKB-KW"/>
</dbReference>
<keyword evidence="3" id="KW-1185">Reference proteome</keyword>
<dbReference type="EMBL" id="JAUFPU010000003">
    <property type="protein sequence ID" value="MDN3575713.1"/>
    <property type="molecule type" value="Genomic_DNA"/>
</dbReference>
<proteinExistence type="predicted"/>
<dbReference type="InterPro" id="IPR050471">
    <property type="entry name" value="AB_hydrolase"/>
</dbReference>
<reference evidence="2" key="2">
    <citation type="submission" date="2023-06" db="EMBL/GenBank/DDBJ databases">
        <authorList>
            <person name="Lucena T."/>
            <person name="Sun Q."/>
        </authorList>
    </citation>
    <scope>NUCLEOTIDE SEQUENCE</scope>
    <source>
        <strain evidence="2">CECT 7703</strain>
    </source>
</reference>
<dbReference type="Gene3D" id="3.40.50.1820">
    <property type="entry name" value="alpha/beta hydrolase"/>
    <property type="match status" value="1"/>
</dbReference>
<comment type="caution">
    <text evidence="2">The sequence shown here is derived from an EMBL/GenBank/DDBJ whole genome shotgun (WGS) entry which is preliminary data.</text>
</comment>
<reference evidence="2" key="1">
    <citation type="journal article" date="2014" name="Int. J. Syst. Evol. Microbiol.">
        <title>Complete genome of a new Firmicutes species belonging to the dominant human colonic microbiota ('Ruminococcus bicirculans') reveals two chromosomes and a selective capacity to utilize plant glucans.</title>
        <authorList>
            <consortium name="NISC Comparative Sequencing Program"/>
            <person name="Wegmann U."/>
            <person name="Louis P."/>
            <person name="Goesmann A."/>
            <person name="Henrissat B."/>
            <person name="Duncan S.H."/>
            <person name="Flint H.J."/>
        </authorList>
    </citation>
    <scope>NUCLEOTIDE SEQUENCE</scope>
    <source>
        <strain evidence="2">CECT 7703</strain>
    </source>
</reference>
<dbReference type="RefSeq" id="WP_290331361.1">
    <property type="nucleotide sequence ID" value="NZ_JAUFPU010000003.1"/>
</dbReference>
<dbReference type="PANTHER" id="PTHR43433">
    <property type="entry name" value="HYDROLASE, ALPHA/BETA FOLD FAMILY PROTEIN"/>
    <property type="match status" value="1"/>
</dbReference>
<dbReference type="PRINTS" id="PR00412">
    <property type="entry name" value="EPOXHYDRLASE"/>
</dbReference>
<accession>A0ABT8B2D6</accession>
<evidence type="ECO:0000259" key="1">
    <source>
        <dbReference type="Pfam" id="PF00561"/>
    </source>
</evidence>
<dbReference type="InterPro" id="IPR000073">
    <property type="entry name" value="AB_hydrolase_1"/>
</dbReference>
<sequence length="269" mass="29449">MNTINTADGTTLFFKDWGQGQPVLLLSGWPLSADSWDDQALVLAEAGYRVVAYDRRGFGRSSQPWWGYDYDTLADDLCSVMSQLDLKNVTLVGFSMGGGEVARYMSRHAGKSVEKAVLISSVVPFMRKTPDNPEGVDDAVFDEMSALIRADRPAFFEGFFKTFFGKGQVSQATLDWAQGMAMQAGLKGTLACVRSFGTTDFREDLSAFTVPALIIHGTEDQTVPIAVSARAAAKAMPSSVLLEYEGAAHGLFVTDKQRLSRDLLQFLRE</sequence>
<gene>
    <name evidence="2" type="ORF">QWZ03_02875</name>
</gene>
<dbReference type="Pfam" id="PF00561">
    <property type="entry name" value="Abhydrolase_1"/>
    <property type="match status" value="1"/>
</dbReference>
<dbReference type="SUPFAM" id="SSF53474">
    <property type="entry name" value="alpha/beta-Hydrolases"/>
    <property type="match status" value="1"/>
</dbReference>